<protein>
    <submittedName>
        <fullName evidence="1">Uncharacterized protein</fullName>
    </submittedName>
</protein>
<dbReference type="OrthoDB" id="2820475at2759"/>
<sequence length="249" mass="28261">MSLRDVVIGILRRQSITYTDEELEEWLKAYSTPRPLFKIDPSWIVGGTVTVRPHPQIPMMHYLDVEKIQVLEDTIGSSKRLCDTCHRYKSICEKQTGWKWIFSGSSRKKAHQDWMIPTVAESPTIFAAAFVEQAVNPIISSSVAEAYFAMSSRHGIWTGDRYRWTIPKSNLWHIESLHLCRRGDERTGALAMTDALTLFWSNGKEENAGDKGKMNRAKAREERPRGYGFGDYCDTAKAKGLNMNVGEGA</sequence>
<name>A0A9P7VKT5_9AGAR</name>
<dbReference type="RefSeq" id="XP_043035957.1">
    <property type="nucleotide sequence ID" value="XM_043177650.1"/>
</dbReference>
<proteinExistence type="predicted"/>
<dbReference type="EMBL" id="MU250551">
    <property type="protein sequence ID" value="KAG7442457.1"/>
    <property type="molecule type" value="Genomic_DNA"/>
</dbReference>
<evidence type="ECO:0000313" key="1">
    <source>
        <dbReference type="EMBL" id="KAG7442457.1"/>
    </source>
</evidence>
<reference evidence="1" key="1">
    <citation type="submission" date="2020-11" db="EMBL/GenBank/DDBJ databases">
        <title>Adaptations for nitrogen fixation in a non-lichenized fungal sporocarp promotes dispersal by wood-feeding termites.</title>
        <authorList>
            <consortium name="DOE Joint Genome Institute"/>
            <person name="Koch R.A."/>
            <person name="Yoon G."/>
            <person name="Arayal U."/>
            <person name="Lail K."/>
            <person name="Amirebrahimi M."/>
            <person name="Labutti K."/>
            <person name="Lipzen A."/>
            <person name="Riley R."/>
            <person name="Barry K."/>
            <person name="Henrissat B."/>
            <person name="Grigoriev I.V."/>
            <person name="Herr J.R."/>
            <person name="Aime M.C."/>
        </authorList>
    </citation>
    <scope>NUCLEOTIDE SEQUENCE</scope>
    <source>
        <strain evidence="1">MCA 3950</strain>
    </source>
</reference>
<comment type="caution">
    <text evidence="1">The sequence shown here is derived from an EMBL/GenBank/DDBJ whole genome shotgun (WGS) entry which is preliminary data.</text>
</comment>
<evidence type="ECO:0000313" key="2">
    <source>
        <dbReference type="Proteomes" id="UP000812287"/>
    </source>
</evidence>
<gene>
    <name evidence="1" type="ORF">BT62DRAFT_1010412</name>
</gene>
<dbReference type="GeneID" id="66099937"/>
<accession>A0A9P7VKT5</accession>
<organism evidence="1 2">
    <name type="scientific">Guyanagaster necrorhizus</name>
    <dbReference type="NCBI Taxonomy" id="856835"/>
    <lineage>
        <taxon>Eukaryota</taxon>
        <taxon>Fungi</taxon>
        <taxon>Dikarya</taxon>
        <taxon>Basidiomycota</taxon>
        <taxon>Agaricomycotina</taxon>
        <taxon>Agaricomycetes</taxon>
        <taxon>Agaricomycetidae</taxon>
        <taxon>Agaricales</taxon>
        <taxon>Marasmiineae</taxon>
        <taxon>Physalacriaceae</taxon>
        <taxon>Guyanagaster</taxon>
    </lineage>
</organism>
<dbReference type="AlphaFoldDB" id="A0A9P7VKT5"/>
<dbReference type="Proteomes" id="UP000812287">
    <property type="component" value="Unassembled WGS sequence"/>
</dbReference>
<keyword evidence="2" id="KW-1185">Reference proteome</keyword>